<sequence length="136" mass="14662">MRGQPGERHLVGPQSNISATTCNDVPECQELPTSCPAARVENQRHSAEAVAGPIQVGDRSSIAGTSTRDKVEPIRQLPEEAFGLTLGTRKGGVGNSGKEKKNTQRNVETFVFDAMILDRRETRARARAPSHADVDA</sequence>
<name>A0A4C1VDF2_EUMVA</name>
<keyword evidence="3" id="KW-1185">Reference proteome</keyword>
<feature type="region of interest" description="Disordered" evidence="1">
    <location>
        <begin position="46"/>
        <end position="105"/>
    </location>
</feature>
<evidence type="ECO:0000256" key="1">
    <source>
        <dbReference type="SAM" id="MobiDB-lite"/>
    </source>
</evidence>
<evidence type="ECO:0000313" key="3">
    <source>
        <dbReference type="Proteomes" id="UP000299102"/>
    </source>
</evidence>
<proteinExistence type="predicted"/>
<gene>
    <name evidence="2" type="ORF">EVAR_96082_1</name>
</gene>
<reference evidence="2 3" key="1">
    <citation type="journal article" date="2019" name="Commun. Biol.">
        <title>The bagworm genome reveals a unique fibroin gene that provides high tensile strength.</title>
        <authorList>
            <person name="Kono N."/>
            <person name="Nakamura H."/>
            <person name="Ohtoshi R."/>
            <person name="Tomita M."/>
            <person name="Numata K."/>
            <person name="Arakawa K."/>
        </authorList>
    </citation>
    <scope>NUCLEOTIDE SEQUENCE [LARGE SCALE GENOMIC DNA]</scope>
</reference>
<accession>A0A4C1VDF2</accession>
<protein>
    <submittedName>
        <fullName evidence="2">Uncharacterized protein</fullName>
    </submittedName>
</protein>
<dbReference type="EMBL" id="BGZK01000324">
    <property type="protein sequence ID" value="GBP36836.1"/>
    <property type="molecule type" value="Genomic_DNA"/>
</dbReference>
<evidence type="ECO:0000313" key="2">
    <source>
        <dbReference type="EMBL" id="GBP36836.1"/>
    </source>
</evidence>
<dbReference type="Proteomes" id="UP000299102">
    <property type="component" value="Unassembled WGS sequence"/>
</dbReference>
<feature type="region of interest" description="Disordered" evidence="1">
    <location>
        <begin position="1"/>
        <end position="21"/>
    </location>
</feature>
<feature type="compositionally biased region" description="Basic and acidic residues" evidence="1">
    <location>
        <begin position="1"/>
        <end position="10"/>
    </location>
</feature>
<comment type="caution">
    <text evidence="2">The sequence shown here is derived from an EMBL/GenBank/DDBJ whole genome shotgun (WGS) entry which is preliminary data.</text>
</comment>
<dbReference type="AlphaFoldDB" id="A0A4C1VDF2"/>
<organism evidence="2 3">
    <name type="scientific">Eumeta variegata</name>
    <name type="common">Bagworm moth</name>
    <name type="synonym">Eumeta japonica</name>
    <dbReference type="NCBI Taxonomy" id="151549"/>
    <lineage>
        <taxon>Eukaryota</taxon>
        <taxon>Metazoa</taxon>
        <taxon>Ecdysozoa</taxon>
        <taxon>Arthropoda</taxon>
        <taxon>Hexapoda</taxon>
        <taxon>Insecta</taxon>
        <taxon>Pterygota</taxon>
        <taxon>Neoptera</taxon>
        <taxon>Endopterygota</taxon>
        <taxon>Lepidoptera</taxon>
        <taxon>Glossata</taxon>
        <taxon>Ditrysia</taxon>
        <taxon>Tineoidea</taxon>
        <taxon>Psychidae</taxon>
        <taxon>Oiketicinae</taxon>
        <taxon>Eumeta</taxon>
    </lineage>
</organism>